<proteinExistence type="predicted"/>
<feature type="chain" id="PRO_5006902644" evidence="1">
    <location>
        <begin position="26"/>
        <end position="39"/>
    </location>
</feature>
<evidence type="ECO:0000313" key="3">
    <source>
        <dbReference type="Proteomes" id="UP000054988"/>
    </source>
</evidence>
<sequence length="39" mass="4310">MSQISNKILEPPLVILLSSCLCVCGDVQSVVWHDQSYCT</sequence>
<protein>
    <submittedName>
        <fullName evidence="2">Uncharacterized protein</fullName>
    </submittedName>
</protein>
<reference evidence="2 3" key="1">
    <citation type="submission" date="2015-12" db="EMBL/GenBank/DDBJ databases">
        <title>Draft genome sequence of Moniliophthora roreri, the causal agent of frosty pod rot of cacao.</title>
        <authorList>
            <person name="Aime M.C."/>
            <person name="Diaz-Valderrama J.R."/>
            <person name="Kijpornyongpan T."/>
            <person name="Phillips-Mora W."/>
        </authorList>
    </citation>
    <scope>NUCLEOTIDE SEQUENCE [LARGE SCALE GENOMIC DNA]</scope>
    <source>
        <strain evidence="2 3">MCA 2952</strain>
    </source>
</reference>
<evidence type="ECO:0000256" key="1">
    <source>
        <dbReference type="SAM" id="SignalP"/>
    </source>
</evidence>
<gene>
    <name evidence="2" type="ORF">WG66_503</name>
</gene>
<accession>A0A0W0GEF3</accession>
<dbReference type="Proteomes" id="UP000054988">
    <property type="component" value="Unassembled WGS sequence"/>
</dbReference>
<organism evidence="2 3">
    <name type="scientific">Moniliophthora roreri</name>
    <name type="common">Frosty pod rot fungus</name>
    <name type="synonym">Monilia roreri</name>
    <dbReference type="NCBI Taxonomy" id="221103"/>
    <lineage>
        <taxon>Eukaryota</taxon>
        <taxon>Fungi</taxon>
        <taxon>Dikarya</taxon>
        <taxon>Basidiomycota</taxon>
        <taxon>Agaricomycotina</taxon>
        <taxon>Agaricomycetes</taxon>
        <taxon>Agaricomycetidae</taxon>
        <taxon>Agaricales</taxon>
        <taxon>Marasmiineae</taxon>
        <taxon>Marasmiaceae</taxon>
        <taxon>Moniliophthora</taxon>
    </lineage>
</organism>
<evidence type="ECO:0000313" key="2">
    <source>
        <dbReference type="EMBL" id="KTB46920.1"/>
    </source>
</evidence>
<keyword evidence="1" id="KW-0732">Signal</keyword>
<comment type="caution">
    <text evidence="2">The sequence shown here is derived from an EMBL/GenBank/DDBJ whole genome shotgun (WGS) entry which is preliminary data.</text>
</comment>
<name>A0A0W0GEF3_MONRR</name>
<dbReference type="EMBL" id="LATX01000211">
    <property type="protein sequence ID" value="KTB46920.1"/>
    <property type="molecule type" value="Genomic_DNA"/>
</dbReference>
<dbReference type="AlphaFoldDB" id="A0A0W0GEF3"/>
<feature type="signal peptide" evidence="1">
    <location>
        <begin position="1"/>
        <end position="25"/>
    </location>
</feature>